<dbReference type="EMBL" id="CP054257">
    <property type="protein sequence ID" value="QTQ12961.1"/>
    <property type="molecule type" value="Genomic_DNA"/>
</dbReference>
<evidence type="ECO:0000313" key="1">
    <source>
        <dbReference type="EMBL" id="QTQ12961.1"/>
    </source>
</evidence>
<sequence length="133" mass="15627">MILLNLISCFSREITVKGDGNPALGKYIKGEITDLTRKDDKYYYPEFEIKIKKITKYRISEYEIYYVYVFGQNANVLLSVRKLYTEKDEEIRELNDNGFFVIYRKLEKVPLETILDASSYMGILNYTSVDAMN</sequence>
<gene>
    <name evidence="1" type="ORF">HRI96_11565</name>
</gene>
<dbReference type="AlphaFoldDB" id="A0A975IDD4"/>
<protein>
    <submittedName>
        <fullName evidence="1">Uncharacterized protein</fullName>
    </submittedName>
</protein>
<dbReference type="Proteomes" id="UP000671995">
    <property type="component" value="Chromosome"/>
</dbReference>
<name>A0A975IDD4_9SPIR</name>
<organism evidence="1 2">
    <name type="scientific">Treponema parvum</name>
    <dbReference type="NCBI Taxonomy" id="138851"/>
    <lineage>
        <taxon>Bacteria</taxon>
        <taxon>Pseudomonadati</taxon>
        <taxon>Spirochaetota</taxon>
        <taxon>Spirochaetia</taxon>
        <taxon>Spirochaetales</taxon>
        <taxon>Treponemataceae</taxon>
        <taxon>Treponema</taxon>
    </lineage>
</organism>
<accession>A0A975IDD4</accession>
<reference evidence="1" key="1">
    <citation type="submission" date="2020-05" db="EMBL/GenBank/DDBJ databases">
        <authorList>
            <person name="Zeng H."/>
            <person name="Chan Y.K."/>
            <person name="Watt R.M."/>
        </authorList>
    </citation>
    <scope>NUCLEOTIDE SEQUENCE</scope>
    <source>
        <strain evidence="1">ATCC 700773</strain>
    </source>
</reference>
<proteinExistence type="predicted"/>
<evidence type="ECO:0000313" key="2">
    <source>
        <dbReference type="Proteomes" id="UP000671995"/>
    </source>
</evidence>
<reference evidence="1" key="2">
    <citation type="journal article" date="2021" name="Microbiol. Resour. Announc.">
        <title>Complete Genome Sequences of Three Human Oral Treponema parvum Isolates.</title>
        <authorList>
            <person name="Zeng H."/>
            <person name="Watt R.M."/>
        </authorList>
    </citation>
    <scope>NUCLEOTIDE SEQUENCE</scope>
    <source>
        <strain evidence="1">ATCC 700773</strain>
    </source>
</reference>